<dbReference type="InterPro" id="IPR002889">
    <property type="entry name" value="WSC_carb-bd"/>
</dbReference>
<dbReference type="Pfam" id="PF01822">
    <property type="entry name" value="WSC"/>
    <property type="match status" value="1"/>
</dbReference>
<dbReference type="EMBL" id="QGMF01000466">
    <property type="protein sequence ID" value="TVY15674.1"/>
    <property type="molecule type" value="Genomic_DNA"/>
</dbReference>
<gene>
    <name evidence="4" type="primary">wsc1</name>
    <name evidence="4" type="ORF">LARI1_G004962</name>
</gene>
<dbReference type="PROSITE" id="PS51212">
    <property type="entry name" value="WSC"/>
    <property type="match status" value="1"/>
</dbReference>
<keyword evidence="2" id="KW-0812">Transmembrane</keyword>
<accession>A0A8T9B6K8</accession>
<protein>
    <submittedName>
        <fullName evidence="4">Cell wall integrity and stress response component 1</fullName>
    </submittedName>
</protein>
<comment type="caution">
    <text evidence="4">The sequence shown here is derived from an EMBL/GenBank/DDBJ whole genome shotgun (WGS) entry which is preliminary data.</text>
</comment>
<feature type="region of interest" description="Disordered" evidence="1">
    <location>
        <begin position="410"/>
        <end position="431"/>
    </location>
</feature>
<dbReference type="SMART" id="SM00321">
    <property type="entry name" value="WSC"/>
    <property type="match status" value="1"/>
</dbReference>
<evidence type="ECO:0000256" key="1">
    <source>
        <dbReference type="SAM" id="MobiDB-lite"/>
    </source>
</evidence>
<keyword evidence="2" id="KW-0472">Membrane</keyword>
<evidence type="ECO:0000313" key="5">
    <source>
        <dbReference type="Proteomes" id="UP000469559"/>
    </source>
</evidence>
<feature type="transmembrane region" description="Helical" evidence="2">
    <location>
        <begin position="367"/>
        <end position="390"/>
    </location>
</feature>
<keyword evidence="5" id="KW-1185">Reference proteome</keyword>
<evidence type="ECO:0000259" key="3">
    <source>
        <dbReference type="PROSITE" id="PS51212"/>
    </source>
</evidence>
<dbReference type="Proteomes" id="UP000469559">
    <property type="component" value="Unassembled WGS sequence"/>
</dbReference>
<sequence>MVLPYPNPKNPYGVPEIIRASTCVGDPRHGSGCQCLLKKKKVEELKQPTQGKKKEKKDKGTFVTASFCFSLELSTSTSNICCIDLSLPAFLARVSTSEEPLGQHISSCKRTTRNTNDPSITRESFITTNLPSTTPPPVAAAIHSAWEERIIEPADRLYRASAAAAIPTSTTLHTTSYIMKSISSLVFGGLLLSASHVAAYGASAPGAVVYKGCYSSSTGLTMNSSYTFNTQGYCQKQCAPLSMSVLATKDSTDCWCGDEIPPTADLVSDSHCDAPCAGYGQDMCGSSLSYWSVWLSGVASSASTASVDDTSTSSAAPSSTSDATSTTPAVVTAPGSTVVITAAPGTSESAAASSSATTHAKGGPNKAAIAAGVVVGIVAFSAIAGGLYLFMRNKKRRAVEDEYRRNAANNTFIAGGGKPPNSSGGDSSFTDTRLDQATMAQRRMSDGSIADNQDYSRRILKVTNA</sequence>
<dbReference type="OrthoDB" id="2019572at2759"/>
<dbReference type="AlphaFoldDB" id="A0A8T9B6K8"/>
<feature type="domain" description="WSC" evidence="3">
    <location>
        <begin position="207"/>
        <end position="297"/>
    </location>
</feature>
<proteinExistence type="predicted"/>
<evidence type="ECO:0000256" key="2">
    <source>
        <dbReference type="SAM" id="Phobius"/>
    </source>
</evidence>
<keyword evidence="2" id="KW-1133">Transmembrane helix</keyword>
<organism evidence="4 5">
    <name type="scientific">Lachnellula arida</name>
    <dbReference type="NCBI Taxonomy" id="1316785"/>
    <lineage>
        <taxon>Eukaryota</taxon>
        <taxon>Fungi</taxon>
        <taxon>Dikarya</taxon>
        <taxon>Ascomycota</taxon>
        <taxon>Pezizomycotina</taxon>
        <taxon>Leotiomycetes</taxon>
        <taxon>Helotiales</taxon>
        <taxon>Lachnaceae</taxon>
        <taxon>Lachnellula</taxon>
    </lineage>
</organism>
<feature type="region of interest" description="Disordered" evidence="1">
    <location>
        <begin position="306"/>
        <end position="329"/>
    </location>
</feature>
<evidence type="ECO:0000313" key="4">
    <source>
        <dbReference type="EMBL" id="TVY15674.1"/>
    </source>
</evidence>
<feature type="compositionally biased region" description="Polar residues" evidence="1">
    <location>
        <begin position="420"/>
        <end position="431"/>
    </location>
</feature>
<name>A0A8T9B6K8_9HELO</name>
<reference evidence="4 5" key="1">
    <citation type="submission" date="2018-05" db="EMBL/GenBank/DDBJ databases">
        <title>Whole genome sequencing for identification of molecular markers to develop diagnostic detection tools for the regulated plant pathogen Lachnellula willkommii.</title>
        <authorList>
            <person name="Giroux E."/>
            <person name="Bilodeau G."/>
        </authorList>
    </citation>
    <scope>NUCLEOTIDE SEQUENCE [LARGE SCALE GENOMIC DNA]</scope>
    <source>
        <strain evidence="4 5">CBS 203.66</strain>
    </source>
</reference>